<proteinExistence type="inferred from homology"/>
<organism evidence="3 4">
    <name type="scientific">Streptomyces scabichelini</name>
    <dbReference type="NCBI Taxonomy" id="2711217"/>
    <lineage>
        <taxon>Bacteria</taxon>
        <taxon>Bacillati</taxon>
        <taxon>Actinomycetota</taxon>
        <taxon>Actinomycetes</taxon>
        <taxon>Kitasatosporales</taxon>
        <taxon>Streptomycetaceae</taxon>
        <taxon>Streptomyces</taxon>
    </lineage>
</organism>
<dbReference type="PANTHER" id="PTHR34406">
    <property type="entry name" value="PROTEIN YCEI"/>
    <property type="match status" value="1"/>
</dbReference>
<dbReference type="InterPro" id="IPR036761">
    <property type="entry name" value="TTHA0802/YceI-like_sf"/>
</dbReference>
<accession>A0A6G4UYD2</accession>
<comment type="similarity">
    <text evidence="1">Belongs to the UPF0312 family.</text>
</comment>
<evidence type="ECO:0000313" key="4">
    <source>
        <dbReference type="Proteomes" id="UP000472335"/>
    </source>
</evidence>
<dbReference type="AlphaFoldDB" id="A0A6G4UYD2"/>
<evidence type="ECO:0000313" key="3">
    <source>
        <dbReference type="EMBL" id="NGO06736.1"/>
    </source>
</evidence>
<dbReference type="SUPFAM" id="SSF101874">
    <property type="entry name" value="YceI-like"/>
    <property type="match status" value="1"/>
</dbReference>
<protein>
    <submittedName>
        <fullName evidence="3">YceI family protein</fullName>
    </submittedName>
</protein>
<dbReference type="SMART" id="SM00867">
    <property type="entry name" value="YceI"/>
    <property type="match status" value="1"/>
</dbReference>
<dbReference type="EMBL" id="JAAKZY010000006">
    <property type="protein sequence ID" value="NGO06736.1"/>
    <property type="molecule type" value="Genomic_DNA"/>
</dbReference>
<dbReference type="PANTHER" id="PTHR34406:SF1">
    <property type="entry name" value="PROTEIN YCEI"/>
    <property type="match status" value="1"/>
</dbReference>
<dbReference type="RefSeq" id="WP_165254654.1">
    <property type="nucleotide sequence ID" value="NZ_JAAKZY010000006.1"/>
</dbReference>
<dbReference type="Proteomes" id="UP000472335">
    <property type="component" value="Unassembled WGS sequence"/>
</dbReference>
<feature type="domain" description="Lipid/polyisoprenoid-binding YceI-like" evidence="2">
    <location>
        <begin position="13"/>
        <end position="176"/>
    </location>
</feature>
<gene>
    <name evidence="3" type="ORF">G5C60_03410</name>
</gene>
<evidence type="ECO:0000256" key="1">
    <source>
        <dbReference type="ARBA" id="ARBA00008812"/>
    </source>
</evidence>
<keyword evidence="4" id="KW-1185">Reference proteome</keyword>
<sequence length="179" mass="19715">MTTTTDLGELTGDYTLDSARTRIGFVSRAAMVTKVRGQFDDFEGSARLDGDDPSKSVARLMIRVRSIQTRNQKRDDHLCGGDFLDMDNHPVISFTSTRVEQVDGTNFKVTGDLTVRGMTKPVTVDFRLTGAENDPRGGLRLGFKGKGTLNRKDWGVSWGGALVSEKVTLDFDIAVLRQP</sequence>
<dbReference type="InterPro" id="IPR007372">
    <property type="entry name" value="Lipid/polyisoprenoid-bd_YceI"/>
</dbReference>
<reference evidence="3 4" key="1">
    <citation type="submission" date="2020-02" db="EMBL/GenBank/DDBJ databases">
        <title>Whole-genome analyses of novel actinobacteria.</title>
        <authorList>
            <person name="Sahin N."/>
            <person name="Gencbay T."/>
        </authorList>
    </citation>
    <scope>NUCLEOTIDE SEQUENCE [LARGE SCALE GENOMIC DNA]</scope>
    <source>
        <strain evidence="3 4">HC44</strain>
    </source>
</reference>
<evidence type="ECO:0000259" key="2">
    <source>
        <dbReference type="SMART" id="SM00867"/>
    </source>
</evidence>
<dbReference type="Pfam" id="PF04264">
    <property type="entry name" value="YceI"/>
    <property type="match status" value="1"/>
</dbReference>
<comment type="caution">
    <text evidence="3">The sequence shown here is derived from an EMBL/GenBank/DDBJ whole genome shotgun (WGS) entry which is preliminary data.</text>
</comment>
<name>A0A6G4UYD2_9ACTN</name>
<dbReference type="Gene3D" id="2.40.128.110">
    <property type="entry name" value="Lipid/polyisoprenoid-binding, YceI-like"/>
    <property type="match status" value="1"/>
</dbReference>